<dbReference type="RefSeq" id="WP_307255726.1">
    <property type="nucleotide sequence ID" value="NZ_JAUSUC010000001.1"/>
</dbReference>
<keyword evidence="5" id="KW-0676">Redox-active center</keyword>
<dbReference type="CDD" id="cd02966">
    <property type="entry name" value="TlpA_like_family"/>
    <property type="match status" value="1"/>
</dbReference>
<gene>
    <name evidence="7" type="ORF">J2S13_000133</name>
</gene>
<comment type="caution">
    <text evidence="7">The sequence shown here is derived from an EMBL/GenBank/DDBJ whole genome shotgun (WGS) entry which is preliminary data.</text>
</comment>
<accession>A0AAJ1SW91</accession>
<feature type="domain" description="Thioredoxin" evidence="6">
    <location>
        <begin position="38"/>
        <end position="178"/>
    </location>
</feature>
<dbReference type="InterPro" id="IPR050553">
    <property type="entry name" value="Thioredoxin_ResA/DsbE_sf"/>
</dbReference>
<dbReference type="AlphaFoldDB" id="A0AAJ1SW91"/>
<proteinExistence type="predicted"/>
<dbReference type="Proteomes" id="UP001237207">
    <property type="component" value="Unassembled WGS sequence"/>
</dbReference>
<evidence type="ECO:0000256" key="5">
    <source>
        <dbReference type="ARBA" id="ARBA00023284"/>
    </source>
</evidence>
<evidence type="ECO:0000256" key="1">
    <source>
        <dbReference type="ARBA" id="ARBA00004196"/>
    </source>
</evidence>
<dbReference type="PANTHER" id="PTHR42852">
    <property type="entry name" value="THIOL:DISULFIDE INTERCHANGE PROTEIN DSBE"/>
    <property type="match status" value="1"/>
</dbReference>
<dbReference type="PROSITE" id="PS00194">
    <property type="entry name" value="THIOREDOXIN_1"/>
    <property type="match status" value="1"/>
</dbReference>
<keyword evidence="4" id="KW-1015">Disulfide bond</keyword>
<dbReference type="InterPro" id="IPR036249">
    <property type="entry name" value="Thioredoxin-like_sf"/>
</dbReference>
<dbReference type="PANTHER" id="PTHR42852:SF6">
    <property type="entry name" value="THIOL:DISULFIDE INTERCHANGE PROTEIN DSBE"/>
    <property type="match status" value="1"/>
</dbReference>
<name>A0AAJ1SW91_9BACI</name>
<evidence type="ECO:0000256" key="2">
    <source>
        <dbReference type="ARBA" id="ARBA00022748"/>
    </source>
</evidence>
<keyword evidence="3" id="KW-0812">Transmembrane</keyword>
<dbReference type="Pfam" id="PF00578">
    <property type="entry name" value="AhpC-TSA"/>
    <property type="match status" value="1"/>
</dbReference>
<keyword evidence="3" id="KW-0735">Signal-anchor</keyword>
<dbReference type="InterPro" id="IPR013766">
    <property type="entry name" value="Thioredoxin_domain"/>
</dbReference>
<evidence type="ECO:0000313" key="7">
    <source>
        <dbReference type="EMBL" id="MDQ0213739.1"/>
    </source>
</evidence>
<reference evidence="7" key="1">
    <citation type="submission" date="2023-07" db="EMBL/GenBank/DDBJ databases">
        <title>Genomic Encyclopedia of Type Strains, Phase IV (KMG-IV): sequencing the most valuable type-strain genomes for metagenomic binning, comparative biology and taxonomic classification.</title>
        <authorList>
            <person name="Goeker M."/>
        </authorList>
    </citation>
    <scope>NUCLEOTIDE SEQUENCE</scope>
    <source>
        <strain evidence="7">DSM 23947</strain>
    </source>
</reference>
<dbReference type="EMBL" id="JAUSUC010000001">
    <property type="protein sequence ID" value="MDQ0213739.1"/>
    <property type="molecule type" value="Genomic_DNA"/>
</dbReference>
<evidence type="ECO:0000259" key="6">
    <source>
        <dbReference type="PROSITE" id="PS51352"/>
    </source>
</evidence>
<keyword evidence="8" id="KW-1185">Reference proteome</keyword>
<dbReference type="GO" id="GO:0017004">
    <property type="term" value="P:cytochrome complex assembly"/>
    <property type="evidence" value="ECO:0007669"/>
    <property type="project" value="UniProtKB-KW"/>
</dbReference>
<keyword evidence="2" id="KW-0201">Cytochrome c-type biogenesis</keyword>
<dbReference type="PROSITE" id="PS51352">
    <property type="entry name" value="THIOREDOXIN_2"/>
    <property type="match status" value="1"/>
</dbReference>
<sequence>MEKKKKRLMIRTIILAILVLAVGYTLYSNLTQQSKGKITEGEKAPDFVLTDLDGKEHHLSDYKGKGVFLNFWGTWCEPCKAEMPYMEKLYPEYKKQGVEILAVNVGESNFQVKKFVEQFELTFPVVIDEKKEVQKDYNIVPIPTTFLINSEGEIVNAKPISKSLTEEEIRGLLDQIKP</sequence>
<dbReference type="Gene3D" id="3.40.30.10">
    <property type="entry name" value="Glutaredoxin"/>
    <property type="match status" value="1"/>
</dbReference>
<evidence type="ECO:0000313" key="8">
    <source>
        <dbReference type="Proteomes" id="UP001237207"/>
    </source>
</evidence>
<organism evidence="7 8">
    <name type="scientific">Oikeobacillus pervagus</name>
    <dbReference type="NCBI Taxonomy" id="1325931"/>
    <lineage>
        <taxon>Bacteria</taxon>
        <taxon>Bacillati</taxon>
        <taxon>Bacillota</taxon>
        <taxon>Bacilli</taxon>
        <taxon>Bacillales</taxon>
        <taxon>Bacillaceae</taxon>
        <taxon>Oikeobacillus</taxon>
    </lineage>
</organism>
<comment type="subcellular location">
    <subcellularLocation>
        <location evidence="1">Cell envelope</location>
    </subcellularLocation>
</comment>
<dbReference type="InterPro" id="IPR017937">
    <property type="entry name" value="Thioredoxin_CS"/>
</dbReference>
<dbReference type="GO" id="GO:0030313">
    <property type="term" value="C:cell envelope"/>
    <property type="evidence" value="ECO:0007669"/>
    <property type="project" value="UniProtKB-SubCell"/>
</dbReference>
<dbReference type="GO" id="GO:0016209">
    <property type="term" value="F:antioxidant activity"/>
    <property type="evidence" value="ECO:0007669"/>
    <property type="project" value="InterPro"/>
</dbReference>
<protein>
    <submittedName>
        <fullName evidence="7">Peroxiredoxin</fullName>
    </submittedName>
</protein>
<evidence type="ECO:0000256" key="3">
    <source>
        <dbReference type="ARBA" id="ARBA00022968"/>
    </source>
</evidence>
<dbReference type="GO" id="GO:0016491">
    <property type="term" value="F:oxidoreductase activity"/>
    <property type="evidence" value="ECO:0007669"/>
    <property type="project" value="InterPro"/>
</dbReference>
<dbReference type="SUPFAM" id="SSF52833">
    <property type="entry name" value="Thioredoxin-like"/>
    <property type="match status" value="1"/>
</dbReference>
<dbReference type="InterPro" id="IPR000866">
    <property type="entry name" value="AhpC/TSA"/>
</dbReference>
<dbReference type="NCBIfam" id="NF002854">
    <property type="entry name" value="PRK03147.1"/>
    <property type="match status" value="1"/>
</dbReference>
<evidence type="ECO:0000256" key="4">
    <source>
        <dbReference type="ARBA" id="ARBA00023157"/>
    </source>
</evidence>